<comment type="subunit">
    <text evidence="11">Self-associates. Interacts with NDL1 and dynein.</text>
</comment>
<accession>A0A2T9Y4D8</accession>
<dbReference type="InterPro" id="IPR036322">
    <property type="entry name" value="WD40_repeat_dom_sf"/>
</dbReference>
<dbReference type="SUPFAM" id="SSF109925">
    <property type="entry name" value="Lissencephaly-1 protein (Lis-1, PAF-AH alpha) N-terminal domain"/>
    <property type="match status" value="1"/>
</dbReference>
<evidence type="ECO:0000256" key="10">
    <source>
        <dbReference type="ARBA" id="ARBA00023306"/>
    </source>
</evidence>
<dbReference type="Pfam" id="PF00400">
    <property type="entry name" value="WD40"/>
    <property type="match status" value="7"/>
</dbReference>
<dbReference type="AlphaFoldDB" id="A0A2T9Y4D8"/>
<keyword evidence="7 11" id="KW-0498">Mitosis</keyword>
<dbReference type="GO" id="GO:0005737">
    <property type="term" value="C:cytoplasm"/>
    <property type="evidence" value="ECO:0007669"/>
    <property type="project" value="UniProtKB-UniRule"/>
</dbReference>
<dbReference type="InterPro" id="IPR001680">
    <property type="entry name" value="WD40_rpt"/>
</dbReference>
<keyword evidence="6" id="KW-0677">Repeat</keyword>
<evidence type="ECO:0000313" key="14">
    <source>
        <dbReference type="EMBL" id="PVU87173.1"/>
    </source>
</evidence>
<dbReference type="EMBL" id="MBFT01000793">
    <property type="protein sequence ID" value="PVU87173.1"/>
    <property type="molecule type" value="Genomic_DNA"/>
</dbReference>
<dbReference type="Pfam" id="PF24951">
    <property type="entry name" value="LisH_PAC1"/>
    <property type="match status" value="1"/>
</dbReference>
<dbReference type="InterPro" id="IPR015943">
    <property type="entry name" value="WD40/YVTN_repeat-like_dom_sf"/>
</dbReference>
<dbReference type="SMART" id="SM00667">
    <property type="entry name" value="LisH"/>
    <property type="match status" value="1"/>
</dbReference>
<dbReference type="OrthoDB" id="10264588at2759"/>
<dbReference type="HAMAP" id="MF_03141">
    <property type="entry name" value="lis1"/>
    <property type="match status" value="1"/>
</dbReference>
<dbReference type="GO" id="GO:0051012">
    <property type="term" value="P:microtubule sliding"/>
    <property type="evidence" value="ECO:0007669"/>
    <property type="project" value="UniProtKB-UniRule"/>
</dbReference>
<dbReference type="GO" id="GO:0005875">
    <property type="term" value="C:microtubule associated complex"/>
    <property type="evidence" value="ECO:0007669"/>
    <property type="project" value="UniProtKB-UniRule"/>
</dbReference>
<evidence type="ECO:0000256" key="5">
    <source>
        <dbReference type="ARBA" id="ARBA00022701"/>
    </source>
</evidence>
<dbReference type="PROSITE" id="PS50082">
    <property type="entry name" value="WD_REPEATS_2"/>
    <property type="match status" value="6"/>
</dbReference>
<keyword evidence="5 11" id="KW-0493">Microtubule</keyword>
<evidence type="ECO:0000256" key="7">
    <source>
        <dbReference type="ARBA" id="ARBA00022776"/>
    </source>
</evidence>
<dbReference type="InterPro" id="IPR006594">
    <property type="entry name" value="LisH"/>
</dbReference>
<keyword evidence="9 11" id="KW-0206">Cytoskeleton</keyword>
<dbReference type="InterPro" id="IPR020472">
    <property type="entry name" value="WD40_PAC1"/>
</dbReference>
<dbReference type="GO" id="GO:0000922">
    <property type="term" value="C:spindle pole"/>
    <property type="evidence" value="ECO:0007669"/>
    <property type="project" value="UniProtKB-SubCell"/>
</dbReference>
<keyword evidence="4 11" id="KW-0132">Cell division</keyword>
<dbReference type="STRING" id="61424.A0A2T9Y4D8"/>
<dbReference type="PANTHER" id="PTHR19848:SF8">
    <property type="entry name" value="F-BOX AND WD REPEAT DOMAIN CONTAINING 7"/>
    <property type="match status" value="1"/>
</dbReference>
<dbReference type="InterPro" id="IPR017252">
    <property type="entry name" value="Dynein_regulator_LIS1"/>
</dbReference>
<evidence type="ECO:0000256" key="2">
    <source>
        <dbReference type="ARBA" id="ARBA00022490"/>
    </source>
</evidence>
<sequence length="422" mass="47386">MSTSGPVLTIRQKSELEKAILDFLSNQGYTNSFLALQAESNNSDFTPSPTDRHHNLLAKKWTSVIRLQKKIIELEGKVQEFQEKLKSNVRITTKTGDVLPKPPSKFQLTQHRAPITRVAFHPSHTILASSSEDMTIKLWDFESGEFERTLKGHTKTVHGISFDPKGLYIASCSSDLTVRVWDSQNDYKNIKTLYGHDHSVSSVCFLGPDKIISASRDKTIKIWEFNTGYCIKTITGHAEWVRFVSVSEDNKLIVSASNDQSIRVWDASTGECKQDLRGHENVVECAFIAPVATYPFIHQLLALDSKTKIDPTPGQYVFSCSRDKTIKLWDCTGQSVFTFVSSMIFSVGHDNWVRGLCFHPSGKYIISVSDDKLMKIWDLSNGRCKKSFEAASHFVTSIDYCSFANVVATGSVDTSVSIWECQ</sequence>
<dbReference type="PROSITE" id="PS50294">
    <property type="entry name" value="WD_REPEATS_REGION"/>
    <property type="match status" value="6"/>
</dbReference>
<keyword evidence="1 11" id="KW-0813">Transport</keyword>
<dbReference type="PROSITE" id="PS50896">
    <property type="entry name" value="LISH"/>
    <property type="match status" value="1"/>
</dbReference>
<feature type="repeat" description="WD" evidence="12">
    <location>
        <begin position="234"/>
        <end position="275"/>
    </location>
</feature>
<keyword evidence="15" id="KW-1185">Reference proteome</keyword>
<feature type="domain" description="PAC1-like LisH-like dimerisation" evidence="13">
    <location>
        <begin position="11"/>
        <end position="45"/>
    </location>
</feature>
<reference evidence="14 15" key="1">
    <citation type="journal article" date="2018" name="MBio">
        <title>Comparative Genomics Reveals the Core Gene Toolbox for the Fungus-Insect Symbiosis.</title>
        <authorList>
            <person name="Wang Y."/>
            <person name="Stata M."/>
            <person name="Wang W."/>
            <person name="Stajich J.E."/>
            <person name="White M.M."/>
            <person name="Moncalvo J.M."/>
        </authorList>
    </citation>
    <scope>NUCLEOTIDE SEQUENCE [LARGE SCALE GENOMIC DNA]</scope>
    <source>
        <strain evidence="14 15">AUS-77-4</strain>
    </source>
</reference>
<comment type="subcellular location">
    <subcellularLocation>
        <location evidence="11">Cytoplasm</location>
        <location evidence="11">Cytoskeleton</location>
    </subcellularLocation>
    <subcellularLocation>
        <location evidence="11">Cytoplasm</location>
        <location evidence="11">Cytoskeleton</location>
        <location evidence="11">Spindle pole</location>
    </subcellularLocation>
    <text evidence="11">Localizes to the plus ends of microtubules at the hyphal tip and the mitotic spindle poles.</text>
</comment>
<dbReference type="Gene3D" id="2.130.10.10">
    <property type="entry name" value="YVTN repeat-like/Quinoprotein amine dehydrogenase"/>
    <property type="match status" value="1"/>
</dbReference>
<gene>
    <name evidence="11" type="primary">PAC1</name>
    <name evidence="11" type="synonym">LIS1</name>
    <name evidence="14" type="ORF">BB559_006166</name>
</gene>
<dbReference type="PROSITE" id="PS00678">
    <property type="entry name" value="WD_REPEATS_1"/>
    <property type="match status" value="5"/>
</dbReference>
<evidence type="ECO:0000313" key="15">
    <source>
        <dbReference type="Proteomes" id="UP000245699"/>
    </source>
</evidence>
<keyword evidence="3 12" id="KW-0853">WD repeat</keyword>
<keyword evidence="8 11" id="KW-0175">Coiled coil</keyword>
<dbReference type="GO" id="GO:0070840">
    <property type="term" value="F:dynein complex binding"/>
    <property type="evidence" value="ECO:0007669"/>
    <property type="project" value="UniProtKB-UniRule"/>
</dbReference>
<dbReference type="PIRSF" id="PIRSF037647">
    <property type="entry name" value="Dynein_regulator_Lis1"/>
    <property type="match status" value="1"/>
</dbReference>
<dbReference type="PANTHER" id="PTHR19848">
    <property type="entry name" value="WD40 REPEAT PROTEIN"/>
    <property type="match status" value="1"/>
</dbReference>
<comment type="caution">
    <text evidence="14">The sequence shown here is derived from an EMBL/GenBank/DDBJ whole genome shotgun (WGS) entry which is preliminary data.</text>
</comment>
<comment type="function">
    <text evidence="11">Positively regulates the activity of the minus-end directed microtubule motor protein dynein. May enhance dynein-mediated microtubule sliding by targeting dynein to the microtubule plus end. Required for nuclear migration during vegetative growth as well as development. Required for retrograde early endosome (EE) transport from the hyphal tip. Required for localization of dynein to the mitotic spindle poles. Recruits additional proteins to the dynein complex at SPBs.</text>
</comment>
<feature type="repeat" description="WD" evidence="12">
    <location>
        <begin position="388"/>
        <end position="422"/>
    </location>
</feature>
<evidence type="ECO:0000256" key="8">
    <source>
        <dbReference type="ARBA" id="ARBA00023054"/>
    </source>
</evidence>
<dbReference type="CDD" id="cd00200">
    <property type="entry name" value="WD40"/>
    <property type="match status" value="1"/>
</dbReference>
<evidence type="ECO:0000256" key="6">
    <source>
        <dbReference type="ARBA" id="ARBA00022737"/>
    </source>
</evidence>
<dbReference type="InterPro" id="IPR056795">
    <property type="entry name" value="PAC1-like_LisH-like_dom"/>
</dbReference>
<organism evidence="14 15">
    <name type="scientific">Furculomyces boomerangus</name>
    <dbReference type="NCBI Taxonomy" id="61424"/>
    <lineage>
        <taxon>Eukaryota</taxon>
        <taxon>Fungi</taxon>
        <taxon>Fungi incertae sedis</taxon>
        <taxon>Zoopagomycota</taxon>
        <taxon>Kickxellomycotina</taxon>
        <taxon>Harpellomycetes</taxon>
        <taxon>Harpellales</taxon>
        <taxon>Harpellaceae</taxon>
        <taxon>Furculomyces</taxon>
    </lineage>
</organism>
<dbReference type="GO" id="GO:0000132">
    <property type="term" value="P:establishment of mitotic spindle orientation"/>
    <property type="evidence" value="ECO:0007669"/>
    <property type="project" value="UniProtKB-UniRule"/>
</dbReference>
<evidence type="ECO:0000256" key="11">
    <source>
        <dbReference type="HAMAP-Rule" id="MF_03141"/>
    </source>
</evidence>
<dbReference type="InterPro" id="IPR037190">
    <property type="entry name" value="LIS1_N"/>
</dbReference>
<evidence type="ECO:0000256" key="3">
    <source>
        <dbReference type="ARBA" id="ARBA00022574"/>
    </source>
</evidence>
<dbReference type="GO" id="GO:0005874">
    <property type="term" value="C:microtubule"/>
    <property type="evidence" value="ECO:0007669"/>
    <property type="project" value="UniProtKB-KW"/>
</dbReference>
<comment type="domain">
    <text evidence="11">Dimerization mediated by the LisH domain may be required to activate dynein.</text>
</comment>
<feature type="repeat" description="WD" evidence="12">
    <location>
        <begin position="193"/>
        <end position="233"/>
    </location>
</feature>
<evidence type="ECO:0000256" key="9">
    <source>
        <dbReference type="ARBA" id="ARBA00023212"/>
    </source>
</evidence>
<feature type="repeat" description="WD" evidence="12">
    <location>
        <begin position="150"/>
        <end position="182"/>
    </location>
</feature>
<comment type="similarity">
    <text evidence="11">Belongs to the WD repeat LIS1/nudF family.</text>
</comment>
<keyword evidence="2 11" id="KW-0963">Cytoplasm</keyword>
<feature type="repeat" description="WD" evidence="12">
    <location>
        <begin position="108"/>
        <end position="149"/>
    </location>
</feature>
<evidence type="ECO:0000259" key="13">
    <source>
        <dbReference type="Pfam" id="PF24951"/>
    </source>
</evidence>
<evidence type="ECO:0000256" key="1">
    <source>
        <dbReference type="ARBA" id="ARBA00022448"/>
    </source>
</evidence>
<dbReference type="SMART" id="SM00320">
    <property type="entry name" value="WD40"/>
    <property type="match status" value="7"/>
</dbReference>
<proteinExistence type="inferred from homology"/>
<dbReference type="SUPFAM" id="SSF50978">
    <property type="entry name" value="WD40 repeat-like"/>
    <property type="match status" value="1"/>
</dbReference>
<dbReference type="InterPro" id="IPR019775">
    <property type="entry name" value="WD40_repeat_CS"/>
</dbReference>
<dbReference type="PRINTS" id="PR00320">
    <property type="entry name" value="GPROTEINBRPT"/>
</dbReference>
<dbReference type="Proteomes" id="UP000245699">
    <property type="component" value="Unassembled WGS sequence"/>
</dbReference>
<protein>
    <recommendedName>
        <fullName evidence="11">Nuclear distribution protein PAC1</fullName>
    </recommendedName>
    <alternativeName>
        <fullName evidence="11">Lissencephaly-1 homolog</fullName>
        <shortName evidence="11">LIS-1</shortName>
    </alternativeName>
    <alternativeName>
        <fullName evidence="11">nudF homolog</fullName>
    </alternativeName>
</protein>
<keyword evidence="10 11" id="KW-0131">Cell cycle</keyword>
<dbReference type="GO" id="GO:0051301">
    <property type="term" value="P:cell division"/>
    <property type="evidence" value="ECO:0007669"/>
    <property type="project" value="UniProtKB-KW"/>
</dbReference>
<evidence type="ECO:0000256" key="4">
    <source>
        <dbReference type="ARBA" id="ARBA00022618"/>
    </source>
</evidence>
<feature type="repeat" description="WD" evidence="12">
    <location>
        <begin position="346"/>
        <end position="387"/>
    </location>
</feature>
<name>A0A2T9Y4D8_9FUNG</name>
<dbReference type="Gene3D" id="1.20.960.30">
    <property type="match status" value="1"/>
</dbReference>
<evidence type="ECO:0000256" key="12">
    <source>
        <dbReference type="PROSITE-ProRule" id="PRU00221"/>
    </source>
</evidence>